<organism evidence="1 2">
    <name type="scientific">Sulfurirhabdus autotrophica</name>
    <dbReference type="NCBI Taxonomy" id="1706046"/>
    <lineage>
        <taxon>Bacteria</taxon>
        <taxon>Pseudomonadati</taxon>
        <taxon>Pseudomonadota</taxon>
        <taxon>Betaproteobacteria</taxon>
        <taxon>Nitrosomonadales</taxon>
        <taxon>Sulfuricellaceae</taxon>
        <taxon>Sulfurirhabdus</taxon>
    </lineage>
</organism>
<proteinExistence type="predicted"/>
<dbReference type="RefSeq" id="WP_124946792.1">
    <property type="nucleotide sequence ID" value="NZ_BHVT01000039.1"/>
</dbReference>
<dbReference type="AlphaFoldDB" id="A0A4R3Y119"/>
<sequence length="117" mass="13077">MARRFKFWSVAILTMLLLIACTRTVQIKTIIDNPREYADKKVAIEGEVTGAFSLFIVKYFLVNDGTGEIGVVSEKALPNKGQKIRVIGTIKEAFSLGDQTMTILIEEKPEQNKDNAQ</sequence>
<dbReference type="PROSITE" id="PS51257">
    <property type="entry name" value="PROKAR_LIPOPROTEIN"/>
    <property type="match status" value="1"/>
</dbReference>
<accession>A0A4R3Y119</accession>
<gene>
    <name evidence="1" type="ORF">EDC63_10911</name>
</gene>
<comment type="caution">
    <text evidence="1">The sequence shown here is derived from an EMBL/GenBank/DDBJ whole genome shotgun (WGS) entry which is preliminary data.</text>
</comment>
<keyword evidence="2" id="KW-1185">Reference proteome</keyword>
<dbReference type="Proteomes" id="UP000295367">
    <property type="component" value="Unassembled WGS sequence"/>
</dbReference>
<name>A0A4R3Y119_9PROT</name>
<protein>
    <recommendedName>
        <fullName evidence="3">OB-fold nucleic acid binding protein</fullName>
    </recommendedName>
</protein>
<dbReference type="EMBL" id="SMCO01000009">
    <property type="protein sequence ID" value="TCV85340.1"/>
    <property type="molecule type" value="Genomic_DNA"/>
</dbReference>
<evidence type="ECO:0008006" key="3">
    <source>
        <dbReference type="Google" id="ProtNLM"/>
    </source>
</evidence>
<evidence type="ECO:0000313" key="2">
    <source>
        <dbReference type="Proteomes" id="UP000295367"/>
    </source>
</evidence>
<evidence type="ECO:0000313" key="1">
    <source>
        <dbReference type="EMBL" id="TCV85340.1"/>
    </source>
</evidence>
<reference evidence="1 2" key="1">
    <citation type="submission" date="2019-03" db="EMBL/GenBank/DDBJ databases">
        <title>Genomic Encyclopedia of Type Strains, Phase IV (KMG-IV): sequencing the most valuable type-strain genomes for metagenomic binning, comparative biology and taxonomic classification.</title>
        <authorList>
            <person name="Goeker M."/>
        </authorList>
    </citation>
    <scope>NUCLEOTIDE SEQUENCE [LARGE SCALE GENOMIC DNA]</scope>
    <source>
        <strain evidence="1 2">DSM 100309</strain>
    </source>
</reference>